<name>A0A0K9GQB4_9BACI</name>
<keyword evidence="6" id="KW-1185">Reference proteome</keyword>
<dbReference type="Gene3D" id="1.10.357.10">
    <property type="entry name" value="Tetracycline Repressor, domain 2"/>
    <property type="match status" value="1"/>
</dbReference>
<dbReference type="EMBL" id="LFZW01000001">
    <property type="protein sequence ID" value="KMY48889.1"/>
    <property type="molecule type" value="Genomic_DNA"/>
</dbReference>
<dbReference type="PRINTS" id="PR00455">
    <property type="entry name" value="HTHTETR"/>
</dbReference>
<feature type="domain" description="HTH tetR-type" evidence="4">
    <location>
        <begin position="3"/>
        <end position="63"/>
    </location>
</feature>
<feature type="DNA-binding region" description="H-T-H motif" evidence="3">
    <location>
        <begin position="26"/>
        <end position="45"/>
    </location>
</feature>
<dbReference type="RefSeq" id="WP_049680217.1">
    <property type="nucleotide sequence ID" value="NZ_LFZW01000001.1"/>
</dbReference>
<dbReference type="Proteomes" id="UP000037146">
    <property type="component" value="Unassembled WGS sequence"/>
</dbReference>
<dbReference type="PATRIC" id="fig|1679170.3.peg.998"/>
<dbReference type="InterPro" id="IPR009057">
    <property type="entry name" value="Homeodomain-like_sf"/>
</dbReference>
<evidence type="ECO:0000259" key="4">
    <source>
        <dbReference type="PROSITE" id="PS50977"/>
    </source>
</evidence>
<dbReference type="PROSITE" id="PS50977">
    <property type="entry name" value="HTH_TETR_2"/>
    <property type="match status" value="1"/>
</dbReference>
<dbReference type="InterPro" id="IPR050624">
    <property type="entry name" value="HTH-type_Tx_Regulator"/>
</dbReference>
<protein>
    <recommendedName>
        <fullName evidence="4">HTH tetR-type domain-containing protein</fullName>
    </recommendedName>
</protein>
<dbReference type="PANTHER" id="PTHR43479">
    <property type="entry name" value="ACREF/ENVCD OPERON REPRESSOR-RELATED"/>
    <property type="match status" value="1"/>
</dbReference>
<dbReference type="InterPro" id="IPR001647">
    <property type="entry name" value="HTH_TetR"/>
</dbReference>
<keyword evidence="2 3" id="KW-0238">DNA-binding</keyword>
<organism evidence="5 6">
    <name type="scientific">Peribacillus loiseleuriae</name>
    <dbReference type="NCBI Taxonomy" id="1679170"/>
    <lineage>
        <taxon>Bacteria</taxon>
        <taxon>Bacillati</taxon>
        <taxon>Bacillota</taxon>
        <taxon>Bacilli</taxon>
        <taxon>Bacillales</taxon>
        <taxon>Bacillaceae</taxon>
        <taxon>Peribacillus</taxon>
    </lineage>
</organism>
<evidence type="ECO:0000313" key="5">
    <source>
        <dbReference type="EMBL" id="KMY48889.1"/>
    </source>
</evidence>
<sequence length="293" mass="34625">MEELKKQQILNTAMNVFKEKGYISSSMQDIAEACGMAKGSIYKIFPSKEELFTEVFVVCHQRMFDQASELDCAGRQEELIPKEKFRRKIEFQIQYMIENYFFMVEFKELPIKDNEKFISVWKKKRAMLLLWHRDCFLEVYGDGIQSYIWDIVAIFRGLLKEYLSHVIQKVIALPMSDLALFIVERMDAVVMDLTSTQPEPVLKETNIYFNHLNPIDLQTQQETVREFLQSFSLKISELQKPESVRKELLEVISLFEKELELETPNTTLLHVFTTYLETISELRPYVRQLNLMI</sequence>
<reference evidence="6" key="1">
    <citation type="submission" date="2015-07" db="EMBL/GenBank/DDBJ databases">
        <title>Genome sequencing project for genomic taxonomy and phylogenomics of Bacillus-like bacteria.</title>
        <authorList>
            <person name="Liu B."/>
            <person name="Wang J."/>
            <person name="Zhu Y."/>
            <person name="Liu G."/>
            <person name="Chen Q."/>
            <person name="Chen Z."/>
            <person name="Lan J."/>
            <person name="Che J."/>
            <person name="Ge C."/>
            <person name="Shi H."/>
            <person name="Pan Z."/>
            <person name="Liu X."/>
        </authorList>
    </citation>
    <scope>NUCLEOTIDE SEQUENCE [LARGE SCALE GENOMIC DNA]</scope>
    <source>
        <strain evidence="6">FJAT-27997</strain>
    </source>
</reference>
<keyword evidence="1" id="KW-0678">Repressor</keyword>
<dbReference type="PANTHER" id="PTHR43479:SF22">
    <property type="entry name" value="TRANSCRIPTIONAL REGULATOR, TETR FAMILY"/>
    <property type="match status" value="1"/>
</dbReference>
<evidence type="ECO:0000256" key="3">
    <source>
        <dbReference type="PROSITE-ProRule" id="PRU00335"/>
    </source>
</evidence>
<dbReference type="SUPFAM" id="SSF46689">
    <property type="entry name" value="Homeodomain-like"/>
    <property type="match status" value="1"/>
</dbReference>
<dbReference type="GO" id="GO:0003677">
    <property type="term" value="F:DNA binding"/>
    <property type="evidence" value="ECO:0007669"/>
    <property type="project" value="UniProtKB-UniRule"/>
</dbReference>
<dbReference type="Pfam" id="PF00440">
    <property type="entry name" value="TetR_N"/>
    <property type="match status" value="1"/>
</dbReference>
<gene>
    <name evidence="5" type="ORF">AC625_04695</name>
</gene>
<dbReference type="STRING" id="1679170.AC625_04695"/>
<proteinExistence type="predicted"/>
<dbReference type="AlphaFoldDB" id="A0A0K9GQB4"/>
<evidence type="ECO:0000256" key="1">
    <source>
        <dbReference type="ARBA" id="ARBA00022491"/>
    </source>
</evidence>
<accession>A0A0K9GQB4</accession>
<comment type="caution">
    <text evidence="5">The sequence shown here is derived from an EMBL/GenBank/DDBJ whole genome shotgun (WGS) entry which is preliminary data.</text>
</comment>
<evidence type="ECO:0000256" key="2">
    <source>
        <dbReference type="ARBA" id="ARBA00023125"/>
    </source>
</evidence>
<evidence type="ECO:0000313" key="6">
    <source>
        <dbReference type="Proteomes" id="UP000037146"/>
    </source>
</evidence>